<evidence type="ECO:0000313" key="7">
    <source>
        <dbReference type="Proteomes" id="UP000190961"/>
    </source>
</evidence>
<evidence type="ECO:0000256" key="4">
    <source>
        <dbReference type="ARBA" id="ARBA00023136"/>
    </source>
</evidence>
<evidence type="ECO:0000256" key="1">
    <source>
        <dbReference type="ARBA" id="ARBA00004141"/>
    </source>
</evidence>
<dbReference type="GO" id="GO:0016020">
    <property type="term" value="C:membrane"/>
    <property type="evidence" value="ECO:0007669"/>
    <property type="project" value="UniProtKB-SubCell"/>
</dbReference>
<dbReference type="EMBL" id="FUZU01000001">
    <property type="protein sequence ID" value="SKC66094.1"/>
    <property type="molecule type" value="Genomic_DNA"/>
</dbReference>
<name>A0A1T5KQQ0_9BACT</name>
<dbReference type="STRING" id="688867.SAMN05660236_2494"/>
<keyword evidence="4 5" id="KW-0472">Membrane</keyword>
<dbReference type="OrthoDB" id="7960583at2"/>
<feature type="transmembrane region" description="Helical" evidence="5">
    <location>
        <begin position="96"/>
        <end position="115"/>
    </location>
</feature>
<keyword evidence="7" id="KW-1185">Reference proteome</keyword>
<evidence type="ECO:0000313" key="6">
    <source>
        <dbReference type="EMBL" id="SKC66094.1"/>
    </source>
</evidence>
<sequence>MKKHKITFWITTIIIFLFEGVMPALTSHTEMAREGISHLGYPAYFGPMLMIFKVSGSIALIIPAIPRRVKEWAYAGFAFDFIAASVSNGVVDGFGFNAFFPLIFLGILILSYISLEKISRYSSSLQTTV</sequence>
<dbReference type="InterPro" id="IPR032808">
    <property type="entry name" value="DoxX"/>
</dbReference>
<proteinExistence type="predicted"/>
<keyword evidence="2 5" id="KW-0812">Transmembrane</keyword>
<keyword evidence="3 5" id="KW-1133">Transmembrane helix</keyword>
<evidence type="ECO:0000256" key="3">
    <source>
        <dbReference type="ARBA" id="ARBA00022989"/>
    </source>
</evidence>
<reference evidence="6 7" key="1">
    <citation type="submission" date="2017-02" db="EMBL/GenBank/DDBJ databases">
        <authorList>
            <person name="Peterson S.W."/>
        </authorList>
    </citation>
    <scope>NUCLEOTIDE SEQUENCE [LARGE SCALE GENOMIC DNA]</scope>
    <source>
        <strain evidence="6 7">DSM 25262</strain>
    </source>
</reference>
<comment type="subcellular location">
    <subcellularLocation>
        <location evidence="1">Membrane</location>
        <topology evidence="1">Multi-pass membrane protein</topology>
    </subcellularLocation>
</comment>
<feature type="transmembrane region" description="Helical" evidence="5">
    <location>
        <begin position="45"/>
        <end position="65"/>
    </location>
</feature>
<accession>A0A1T5KQQ0</accession>
<feature type="transmembrane region" description="Helical" evidence="5">
    <location>
        <begin position="72"/>
        <end position="90"/>
    </location>
</feature>
<protein>
    <submittedName>
        <fullName evidence="6">DoxX-like family protein</fullName>
    </submittedName>
</protein>
<dbReference type="RefSeq" id="WP_079687185.1">
    <property type="nucleotide sequence ID" value="NZ_FUZU01000001.1"/>
</dbReference>
<evidence type="ECO:0000256" key="5">
    <source>
        <dbReference type="SAM" id="Phobius"/>
    </source>
</evidence>
<dbReference type="PIRSF" id="PIRSF030066">
    <property type="entry name" value="UCP030066"/>
    <property type="match status" value="1"/>
</dbReference>
<dbReference type="InterPro" id="IPR016944">
    <property type="entry name" value="UCP030066"/>
</dbReference>
<evidence type="ECO:0000256" key="2">
    <source>
        <dbReference type="ARBA" id="ARBA00022692"/>
    </source>
</evidence>
<organism evidence="6 7">
    <name type="scientific">Ohtaekwangia koreensis</name>
    <dbReference type="NCBI Taxonomy" id="688867"/>
    <lineage>
        <taxon>Bacteria</taxon>
        <taxon>Pseudomonadati</taxon>
        <taxon>Bacteroidota</taxon>
        <taxon>Cytophagia</taxon>
        <taxon>Cytophagales</taxon>
        <taxon>Fulvivirgaceae</taxon>
        <taxon>Ohtaekwangia</taxon>
    </lineage>
</organism>
<gene>
    <name evidence="6" type="ORF">SAMN05660236_2494</name>
</gene>
<feature type="transmembrane region" description="Helical" evidence="5">
    <location>
        <begin position="7"/>
        <end position="25"/>
    </location>
</feature>
<dbReference type="AlphaFoldDB" id="A0A1T5KQQ0"/>
<dbReference type="Pfam" id="PF13564">
    <property type="entry name" value="DoxX_2"/>
    <property type="match status" value="1"/>
</dbReference>
<dbReference type="Proteomes" id="UP000190961">
    <property type="component" value="Unassembled WGS sequence"/>
</dbReference>